<evidence type="ECO:0000259" key="1">
    <source>
        <dbReference type="PROSITE" id="PS50921"/>
    </source>
</evidence>
<keyword evidence="3" id="KW-1185">Reference proteome</keyword>
<dbReference type="InterPro" id="IPR036388">
    <property type="entry name" value="WH-like_DNA-bd_sf"/>
</dbReference>
<proteinExistence type="predicted"/>
<dbReference type="RefSeq" id="WP_092526927.1">
    <property type="nucleotide sequence ID" value="NZ_FOWW01000001.1"/>
</dbReference>
<dbReference type="OrthoDB" id="3688893at2"/>
<dbReference type="PROSITE" id="PS50921">
    <property type="entry name" value="ANTAR"/>
    <property type="match status" value="1"/>
</dbReference>
<reference evidence="3" key="1">
    <citation type="submission" date="2016-10" db="EMBL/GenBank/DDBJ databases">
        <authorList>
            <person name="Varghese N."/>
            <person name="Submissions S."/>
        </authorList>
    </citation>
    <scope>NUCLEOTIDE SEQUENCE [LARGE SCALE GENOMIC DNA]</scope>
    <source>
        <strain evidence="3">CGMCC 4.5579</strain>
    </source>
</reference>
<sequence>MGYTTNSGRHDPDAGDDELRARIADLQNELNGLRRALHTRATIEQAMGVLIVSHRCTPQQAFRILVRLSQQHNIKLYRVAQVLVRLAARVEPDRLEPLLRRAAQTGGPGLEPVDSAAEPAEPDSALIALARRLVDADKDGMDGDAREALTDLYELLVERGWVPPYETLATLRVRP</sequence>
<name>A0A1I5L5B5_9PSEU</name>
<organism evidence="2 3">
    <name type="scientific">Amycolatopsis arida</name>
    <dbReference type="NCBI Taxonomy" id="587909"/>
    <lineage>
        <taxon>Bacteria</taxon>
        <taxon>Bacillati</taxon>
        <taxon>Actinomycetota</taxon>
        <taxon>Actinomycetes</taxon>
        <taxon>Pseudonocardiales</taxon>
        <taxon>Pseudonocardiaceae</taxon>
        <taxon>Amycolatopsis</taxon>
    </lineage>
</organism>
<dbReference type="InterPro" id="IPR005561">
    <property type="entry name" value="ANTAR"/>
</dbReference>
<gene>
    <name evidence="2" type="ORF">SAMN05421810_101398</name>
</gene>
<dbReference type="SMART" id="SM01012">
    <property type="entry name" value="ANTAR"/>
    <property type="match status" value="1"/>
</dbReference>
<dbReference type="InterPro" id="IPR011006">
    <property type="entry name" value="CheY-like_superfamily"/>
</dbReference>
<feature type="domain" description="ANTAR" evidence="1">
    <location>
        <begin position="23"/>
        <end position="84"/>
    </location>
</feature>
<dbReference type="AlphaFoldDB" id="A0A1I5L5B5"/>
<dbReference type="Pfam" id="PF03861">
    <property type="entry name" value="ANTAR"/>
    <property type="match status" value="1"/>
</dbReference>
<dbReference type="SUPFAM" id="SSF52172">
    <property type="entry name" value="CheY-like"/>
    <property type="match status" value="1"/>
</dbReference>
<dbReference type="Proteomes" id="UP000198727">
    <property type="component" value="Unassembled WGS sequence"/>
</dbReference>
<dbReference type="EMBL" id="FOWW01000001">
    <property type="protein sequence ID" value="SFO92056.1"/>
    <property type="molecule type" value="Genomic_DNA"/>
</dbReference>
<protein>
    <submittedName>
        <fullName evidence="2">ANTAR domain-containing protein</fullName>
    </submittedName>
</protein>
<dbReference type="STRING" id="587909.SAMN05421810_101398"/>
<accession>A0A1I5L5B5</accession>
<evidence type="ECO:0000313" key="3">
    <source>
        <dbReference type="Proteomes" id="UP000198727"/>
    </source>
</evidence>
<evidence type="ECO:0000313" key="2">
    <source>
        <dbReference type="EMBL" id="SFO92056.1"/>
    </source>
</evidence>
<dbReference type="GO" id="GO:0003723">
    <property type="term" value="F:RNA binding"/>
    <property type="evidence" value="ECO:0007669"/>
    <property type="project" value="InterPro"/>
</dbReference>
<dbReference type="Gene3D" id="1.10.10.10">
    <property type="entry name" value="Winged helix-like DNA-binding domain superfamily/Winged helix DNA-binding domain"/>
    <property type="match status" value="1"/>
</dbReference>